<evidence type="ECO:0000313" key="3">
    <source>
        <dbReference type="Proteomes" id="UP000503017"/>
    </source>
</evidence>
<evidence type="ECO:0000313" key="2">
    <source>
        <dbReference type="EMBL" id="QKD03515.1"/>
    </source>
</evidence>
<gene>
    <name evidence="2" type="ORF">EB235_20135</name>
</gene>
<proteinExistence type="predicted"/>
<feature type="region of interest" description="Disordered" evidence="1">
    <location>
        <begin position="62"/>
        <end position="86"/>
    </location>
</feature>
<protein>
    <submittedName>
        <fullName evidence="2">Uncharacterized protein</fullName>
    </submittedName>
</protein>
<dbReference type="AlphaFoldDB" id="A0A6M7WNE5"/>
<feature type="compositionally biased region" description="Basic residues" evidence="1">
    <location>
        <begin position="62"/>
        <end position="77"/>
    </location>
</feature>
<reference evidence="2 3" key="1">
    <citation type="submission" date="2018-10" db="EMBL/GenBank/DDBJ databases">
        <authorList>
            <person name="Perry B.J."/>
            <person name="Sullivan J.T."/>
            <person name="Murphy R.J.T."/>
            <person name="Ramsay J.P."/>
            <person name="Ronson C.W."/>
        </authorList>
    </citation>
    <scope>NUCLEOTIDE SEQUENCE [LARGE SCALE GENOMIC DNA]</scope>
    <source>
        <strain evidence="2 3">R88b</strain>
    </source>
</reference>
<organism evidence="2 3">
    <name type="scientific">Mesorhizobium loti R88b</name>
    <dbReference type="NCBI Taxonomy" id="935548"/>
    <lineage>
        <taxon>Bacteria</taxon>
        <taxon>Pseudomonadati</taxon>
        <taxon>Pseudomonadota</taxon>
        <taxon>Alphaproteobacteria</taxon>
        <taxon>Hyphomicrobiales</taxon>
        <taxon>Phyllobacteriaceae</taxon>
        <taxon>Mesorhizobium</taxon>
    </lineage>
</organism>
<accession>A0A6M7WNE5</accession>
<dbReference type="EMBL" id="CP033367">
    <property type="protein sequence ID" value="QKD03515.1"/>
    <property type="molecule type" value="Genomic_DNA"/>
</dbReference>
<evidence type="ECO:0000256" key="1">
    <source>
        <dbReference type="SAM" id="MobiDB-lite"/>
    </source>
</evidence>
<sequence length="121" mass="13690">MHLIRGPKAYTPVELAFAGAKARELRAEIRQCAAIQPEVTAVQKTFCYETATSQAKLRYYRRKTRGTPGRPQRHNRRTPASEIPVFKDSVMSAASMPLPATEPGLRATDERRARYFQRGRA</sequence>
<dbReference type="Proteomes" id="UP000503017">
    <property type="component" value="Chromosome"/>
</dbReference>
<name>A0A6M7WNE5_RHILI</name>